<proteinExistence type="predicted"/>
<dbReference type="Proteomes" id="UP000065261">
    <property type="component" value="Chromosome I"/>
</dbReference>
<reference evidence="1 2" key="1">
    <citation type="submission" date="2015-03" db="EMBL/GenBank/DDBJ databases">
        <authorList>
            <person name="Murphy D."/>
        </authorList>
    </citation>
    <scope>NUCLEOTIDE SEQUENCE [LARGE SCALE GENOMIC DNA]</scope>
    <source>
        <strain evidence="1 2">KMM 520</strain>
    </source>
</reference>
<accession>A0A0U2NH12</accession>
<organism evidence="1">
    <name type="scientific">Pseudoalteromonas translucida KMM 520</name>
    <dbReference type="NCBI Taxonomy" id="1315283"/>
    <lineage>
        <taxon>Bacteria</taxon>
        <taxon>Pseudomonadati</taxon>
        <taxon>Pseudomonadota</taxon>
        <taxon>Gammaproteobacteria</taxon>
        <taxon>Alteromonadales</taxon>
        <taxon>Pseudoalteromonadaceae</taxon>
        <taxon>Pseudoalteromonas</taxon>
    </lineage>
</organism>
<sequence length="44" mass="4942">MIKQSWQSYTITGVYCNVGMKLFIKNGTGIKVNKMGQAHIILLI</sequence>
<protein>
    <submittedName>
        <fullName evidence="1">Uncharacterized protein</fullName>
    </submittedName>
</protein>
<name>A0A0U2NH12_9GAMM</name>
<gene>
    <name evidence="1" type="ORF">PTRA_a1972</name>
</gene>
<dbReference type="EMBL" id="CP011034">
    <property type="protein sequence ID" value="ALS33107.1"/>
    <property type="molecule type" value="Genomic_DNA"/>
</dbReference>
<evidence type="ECO:0000313" key="2">
    <source>
        <dbReference type="Proteomes" id="UP000065261"/>
    </source>
</evidence>
<dbReference type="KEGG" id="ptn:PTRA_a1972"/>
<evidence type="ECO:0000313" key="1">
    <source>
        <dbReference type="EMBL" id="ALS33107.1"/>
    </source>
</evidence>
<dbReference type="PATRIC" id="fig|1315283.4.peg.1700"/>
<dbReference type="AlphaFoldDB" id="A0A0U2NH12"/>